<reference evidence="1" key="1">
    <citation type="submission" date="2005-01" db="EMBL/GenBank/DDBJ databases">
        <authorList>
            <person name="Han Z."/>
        </authorList>
    </citation>
    <scope>NUCLEOTIDE SEQUENCE</scope>
</reference>
<reference evidence="1" key="2">
    <citation type="journal article" date="2006" name="PLoS Pathog.">
        <title>New perspectives on host-parasite interplay by comparative transcriptomic and proteomic analyses of Schistosoma japonicum.</title>
        <authorList>
            <person name="Liu F."/>
            <person name="Lu J."/>
            <person name="Hu W."/>
            <person name="Wang S.Y."/>
            <person name="Cui S.J."/>
            <person name="Chi M."/>
            <person name="Yan Q."/>
            <person name="Wang X.R."/>
            <person name="Song H.D."/>
            <person name="Xu X.N."/>
            <person name="Wang J.J."/>
            <person name="Zhang X.L."/>
            <person name="Zhang X."/>
            <person name="Wang Z.Q."/>
            <person name="Xue C.L."/>
            <person name="Brindley P.J."/>
            <person name="McManus D.P."/>
            <person name="Yang P.Y."/>
            <person name="Feng Z."/>
            <person name="Chen Z."/>
            <person name="Han Z.G."/>
        </authorList>
    </citation>
    <scope>NUCLEOTIDE SEQUENCE</scope>
</reference>
<protein>
    <submittedName>
        <fullName evidence="1">SJCHGC02395 protein</fullName>
    </submittedName>
</protein>
<organism evidence="1">
    <name type="scientific">Schistosoma japonicum</name>
    <name type="common">Blood fluke</name>
    <dbReference type="NCBI Taxonomy" id="6182"/>
    <lineage>
        <taxon>Eukaryota</taxon>
        <taxon>Metazoa</taxon>
        <taxon>Spiralia</taxon>
        <taxon>Lophotrochozoa</taxon>
        <taxon>Platyhelminthes</taxon>
        <taxon>Trematoda</taxon>
        <taxon>Digenea</taxon>
        <taxon>Strigeidida</taxon>
        <taxon>Schistosomatoidea</taxon>
        <taxon>Schistosomatidae</taxon>
        <taxon>Schistosoma</taxon>
    </lineage>
</organism>
<sequence>MKLVKILLYLWNNVRVKLPKYLCHTASRSSCINGFQKFSVLVSPTTQVSLG</sequence>
<proteinExistence type="evidence at transcript level"/>
<evidence type="ECO:0000313" key="1">
    <source>
        <dbReference type="EMBL" id="AAX30251.1"/>
    </source>
</evidence>
<dbReference type="EMBL" id="AY915030">
    <property type="protein sequence ID" value="AAX30251.1"/>
    <property type="molecule type" value="mRNA"/>
</dbReference>
<name>Q5BT84_SCHJA</name>
<accession>Q5BT84</accession>
<dbReference type="AlphaFoldDB" id="Q5BT84"/>